<evidence type="ECO:0000259" key="1">
    <source>
        <dbReference type="PROSITE" id="PS51977"/>
    </source>
</evidence>
<name>A0A398C028_9RHOB</name>
<dbReference type="RefSeq" id="WP_119133474.1">
    <property type="nucleotide sequence ID" value="NZ_QXXQ01000002.1"/>
</dbReference>
<evidence type="ECO:0000313" key="2">
    <source>
        <dbReference type="EMBL" id="RID92816.1"/>
    </source>
</evidence>
<evidence type="ECO:0000313" key="3">
    <source>
        <dbReference type="Proteomes" id="UP000266649"/>
    </source>
</evidence>
<keyword evidence="3" id="KW-1185">Reference proteome</keyword>
<reference evidence="2 3" key="1">
    <citation type="submission" date="2018-09" db="EMBL/GenBank/DDBJ databases">
        <title>Gemmobacter lutimaris sp. nov., a marine bacterium isolated from tidal flat.</title>
        <authorList>
            <person name="Lee D.W."/>
            <person name="Yoo Y."/>
            <person name="Kim J.-J."/>
            <person name="Kim B.S."/>
        </authorList>
    </citation>
    <scope>NUCLEOTIDE SEQUENCE [LARGE SCALE GENOMIC DNA]</scope>
    <source>
        <strain evidence="2 3">YJ-T1-11</strain>
    </source>
</reference>
<dbReference type="PROSITE" id="PS51977">
    <property type="entry name" value="WGR"/>
    <property type="match status" value="1"/>
</dbReference>
<dbReference type="InterPro" id="IPR049809">
    <property type="entry name" value="YehF/YfeS-like_WGR"/>
</dbReference>
<dbReference type="InterPro" id="IPR008893">
    <property type="entry name" value="WGR_domain"/>
</dbReference>
<dbReference type="SMART" id="SM00773">
    <property type="entry name" value="WGR"/>
    <property type="match status" value="1"/>
</dbReference>
<proteinExistence type="predicted"/>
<feature type="domain" description="WGR" evidence="1">
    <location>
        <begin position="1"/>
        <end position="86"/>
    </location>
</feature>
<protein>
    <submittedName>
        <fullName evidence="2">WGR domain-containing protein</fullName>
    </submittedName>
</protein>
<dbReference type="Proteomes" id="UP000266649">
    <property type="component" value="Unassembled WGS sequence"/>
</dbReference>
<organism evidence="2 3">
    <name type="scientific">Gemmobacter lutimaris</name>
    <dbReference type="NCBI Taxonomy" id="2306023"/>
    <lineage>
        <taxon>Bacteria</taxon>
        <taxon>Pseudomonadati</taxon>
        <taxon>Pseudomonadota</taxon>
        <taxon>Alphaproteobacteria</taxon>
        <taxon>Rhodobacterales</taxon>
        <taxon>Paracoccaceae</taxon>
        <taxon>Gemmobacter</taxon>
    </lineage>
</organism>
<dbReference type="Gene3D" id="2.20.140.10">
    <property type="entry name" value="WGR domain"/>
    <property type="match status" value="1"/>
</dbReference>
<dbReference type="CDD" id="cd07996">
    <property type="entry name" value="WGR_MMR_like"/>
    <property type="match status" value="1"/>
</dbReference>
<dbReference type="AlphaFoldDB" id="A0A398C028"/>
<dbReference type="OrthoDB" id="5801306at2"/>
<accession>A0A398C028</accession>
<sequence>MAIALLHHINRQQNMARFYRIEVLQDLFGMVTLERSWGRIGSRGQRLMLSYPSMTSAEHELLRLLQVKRKRGYTEITAKPRDFGSD</sequence>
<dbReference type="SUPFAM" id="SSF142921">
    <property type="entry name" value="WGR domain-like"/>
    <property type="match status" value="1"/>
</dbReference>
<dbReference type="Pfam" id="PF05406">
    <property type="entry name" value="WGR"/>
    <property type="match status" value="1"/>
</dbReference>
<comment type="caution">
    <text evidence="2">The sequence shown here is derived from an EMBL/GenBank/DDBJ whole genome shotgun (WGS) entry which is preliminary data.</text>
</comment>
<dbReference type="EMBL" id="QXXQ01000002">
    <property type="protein sequence ID" value="RID92816.1"/>
    <property type="molecule type" value="Genomic_DNA"/>
</dbReference>
<dbReference type="InterPro" id="IPR036930">
    <property type="entry name" value="WGR_dom_sf"/>
</dbReference>
<gene>
    <name evidence="2" type="ORF">D2N39_03830</name>
</gene>